<reference evidence="2 3" key="1">
    <citation type="submission" date="2020-08" db="EMBL/GenBank/DDBJ databases">
        <title>Plant Genome Project.</title>
        <authorList>
            <person name="Zhang R.-G."/>
        </authorList>
    </citation>
    <scope>NUCLEOTIDE SEQUENCE [LARGE SCALE GENOMIC DNA]</scope>
    <source>
        <tissue evidence="2">Rhizome</tissue>
    </source>
</reference>
<evidence type="ECO:0000259" key="1">
    <source>
        <dbReference type="Pfam" id="PF25279"/>
    </source>
</evidence>
<dbReference type="Pfam" id="PF25279">
    <property type="entry name" value="Beta_prop_At2g24240"/>
    <property type="match status" value="1"/>
</dbReference>
<feature type="domain" description="At2g24240-like C-terminal beta-propeller" evidence="1">
    <location>
        <begin position="2"/>
        <end position="59"/>
    </location>
</feature>
<protein>
    <recommendedName>
        <fullName evidence="1">At2g24240-like C-terminal beta-propeller domain-containing protein</fullName>
    </recommendedName>
</protein>
<dbReference type="InterPro" id="IPR057441">
    <property type="entry name" value="Beta_prop_At2g24240"/>
</dbReference>
<dbReference type="AlphaFoldDB" id="A0A8J5LN10"/>
<dbReference type="EMBL" id="JACMSC010000006">
    <property type="protein sequence ID" value="KAG6519334.1"/>
    <property type="molecule type" value="Genomic_DNA"/>
</dbReference>
<accession>A0A8J5LN10</accession>
<gene>
    <name evidence="2" type="ORF">ZIOFF_022827</name>
</gene>
<evidence type="ECO:0000313" key="3">
    <source>
        <dbReference type="Proteomes" id="UP000734854"/>
    </source>
</evidence>
<comment type="caution">
    <text evidence="2">The sequence shown here is derived from an EMBL/GenBank/DDBJ whole genome shotgun (WGS) entry which is preliminary data.</text>
</comment>
<sequence length="115" mass="13101">MTSTSELRHHFHITHYSQVKSFTVDTLSFSNADRKIFVSCKGRCNEYDIGVCDQDTSKQGVVWSWFDTNTSVSPSLYEKRIHHATIIKETRSICAVNQYDNLGFINLRSHAGGVQ</sequence>
<organism evidence="2 3">
    <name type="scientific">Zingiber officinale</name>
    <name type="common">Ginger</name>
    <name type="synonym">Amomum zingiber</name>
    <dbReference type="NCBI Taxonomy" id="94328"/>
    <lineage>
        <taxon>Eukaryota</taxon>
        <taxon>Viridiplantae</taxon>
        <taxon>Streptophyta</taxon>
        <taxon>Embryophyta</taxon>
        <taxon>Tracheophyta</taxon>
        <taxon>Spermatophyta</taxon>
        <taxon>Magnoliopsida</taxon>
        <taxon>Liliopsida</taxon>
        <taxon>Zingiberales</taxon>
        <taxon>Zingiberaceae</taxon>
        <taxon>Zingiber</taxon>
    </lineage>
</organism>
<evidence type="ECO:0000313" key="2">
    <source>
        <dbReference type="EMBL" id="KAG6519334.1"/>
    </source>
</evidence>
<keyword evidence="3" id="KW-1185">Reference proteome</keyword>
<name>A0A8J5LN10_ZINOF</name>
<dbReference type="Proteomes" id="UP000734854">
    <property type="component" value="Unassembled WGS sequence"/>
</dbReference>
<proteinExistence type="predicted"/>